<dbReference type="SUPFAM" id="SSF56601">
    <property type="entry name" value="beta-lactamase/transpeptidase-like"/>
    <property type="match status" value="1"/>
</dbReference>
<feature type="domain" description="NTF2-like N-terminal transpeptidase" evidence="3">
    <location>
        <begin position="45"/>
        <end position="158"/>
    </location>
</feature>
<dbReference type="InterPro" id="IPR007887">
    <property type="entry name" value="MecA_N"/>
</dbReference>
<dbReference type="STRING" id="260086.SAMN05216207_1002201"/>
<keyword evidence="4" id="KW-0131">Cell cycle</keyword>
<proteinExistence type="predicted"/>
<evidence type="ECO:0000313" key="5">
    <source>
        <dbReference type="Proteomes" id="UP000199614"/>
    </source>
</evidence>
<dbReference type="OrthoDB" id="5241017at2"/>
<gene>
    <name evidence="4" type="ORF">SAMN05216207_1002201</name>
</gene>
<keyword evidence="1" id="KW-1133">Transmembrane helix</keyword>
<protein>
    <submittedName>
        <fullName evidence="4">Cell division protein FtsI/penicillin-binding protein 2</fullName>
    </submittedName>
</protein>
<dbReference type="GO" id="GO:0051301">
    <property type="term" value="P:cell division"/>
    <property type="evidence" value="ECO:0007669"/>
    <property type="project" value="UniProtKB-KW"/>
</dbReference>
<dbReference type="InterPro" id="IPR012338">
    <property type="entry name" value="Beta-lactam/transpept-like"/>
</dbReference>
<dbReference type="InterPro" id="IPR001460">
    <property type="entry name" value="PCN-bd_Tpept"/>
</dbReference>
<dbReference type="GO" id="GO:0046677">
    <property type="term" value="P:response to antibiotic"/>
    <property type="evidence" value="ECO:0007669"/>
    <property type="project" value="InterPro"/>
</dbReference>
<dbReference type="GO" id="GO:0005886">
    <property type="term" value="C:plasma membrane"/>
    <property type="evidence" value="ECO:0007669"/>
    <property type="project" value="TreeGrafter"/>
</dbReference>
<dbReference type="AlphaFoldDB" id="A0A1I4TBA9"/>
<accession>A0A1I4TBA9</accession>
<keyword evidence="5" id="KW-1185">Reference proteome</keyword>
<dbReference type="PANTHER" id="PTHR30627">
    <property type="entry name" value="PEPTIDOGLYCAN D,D-TRANSPEPTIDASE"/>
    <property type="match status" value="1"/>
</dbReference>
<dbReference type="Pfam" id="PF00905">
    <property type="entry name" value="Transpeptidase"/>
    <property type="match status" value="1"/>
</dbReference>
<feature type="domain" description="Penicillin-binding protein transpeptidase" evidence="2">
    <location>
        <begin position="342"/>
        <end position="602"/>
    </location>
</feature>
<dbReference type="GO" id="GO:0071972">
    <property type="term" value="F:peptidoglycan L,D-transpeptidase activity"/>
    <property type="evidence" value="ECO:0007669"/>
    <property type="project" value="TreeGrafter"/>
</dbReference>
<dbReference type="GO" id="GO:0008658">
    <property type="term" value="F:penicillin binding"/>
    <property type="evidence" value="ECO:0007669"/>
    <property type="project" value="InterPro"/>
</dbReference>
<dbReference type="EMBL" id="FOUY01000002">
    <property type="protein sequence ID" value="SFM73893.1"/>
    <property type="molecule type" value="Genomic_DNA"/>
</dbReference>
<dbReference type="PANTHER" id="PTHR30627:SF24">
    <property type="entry name" value="PENICILLIN-BINDING PROTEIN 4B"/>
    <property type="match status" value="1"/>
</dbReference>
<sequence>MISRAAYSTTVLRSLRNRPLVLVAVIVVLLVTGVVVALLRPWGGAGTTADRYAEAWETGDAAGAAALTTDPSGAAAYLERARTDLSATALTARVADTRTEGERATATVEVHWELDQGRVWDYTLELPLVPAAETDTNDTGWAVDWSPSAFAPGLDDGQRPVNRTVTADPAPVLDSTGATLLAPTPVMTVTLDRRSVAEAAGPLASALGSVDPAITQQSITNGANATPEGQAYTVAVLRDPDFQQVRDRIQDLPGVRSVPSTRLLPPDSGFASQVIQGARAEIDKAAGGTPGWSVDAVGRDGATVTSLAGVPPGPAQPVTLELDRGVQEAAQSAVDGESRQAMIVAVRPSTGAVLGVAQNAAADQDGAVALTGRYPPGSTFKIITAYGAMPVENLTPQSPVQCPGTTVIDGRTIPNEDSFALGTVPLQQAFAKSCNTTFTRLALGLPPDALPTAAKELGFGADWNIPGMTSITGTVDAATDDLQRASDGMGQGDVLASPFGMAMVSATVAHGAPVTPSLIRGTTTEATVAPGTPDPAVLDQLRPMMREVVTSGTATAVSGQGEVFGKTGTAEYAGPDGSNRAHGWFTGYRGDLAFATLIVDGGSSGPAVQLSSRFLGNLPD</sequence>
<evidence type="ECO:0000256" key="1">
    <source>
        <dbReference type="SAM" id="Phobius"/>
    </source>
</evidence>
<name>A0A1I4TBA9_PSUAM</name>
<dbReference type="Pfam" id="PF05223">
    <property type="entry name" value="MecA_N"/>
    <property type="match status" value="1"/>
</dbReference>
<organism evidence="4 5">
    <name type="scientific">Pseudonocardia ammonioxydans</name>
    <dbReference type="NCBI Taxonomy" id="260086"/>
    <lineage>
        <taxon>Bacteria</taxon>
        <taxon>Bacillati</taxon>
        <taxon>Actinomycetota</taxon>
        <taxon>Actinomycetes</taxon>
        <taxon>Pseudonocardiales</taxon>
        <taxon>Pseudonocardiaceae</taxon>
        <taxon>Pseudonocardia</taxon>
    </lineage>
</organism>
<dbReference type="InterPro" id="IPR050515">
    <property type="entry name" value="Beta-lactam/transpept"/>
</dbReference>
<evidence type="ECO:0000313" key="4">
    <source>
        <dbReference type="EMBL" id="SFM73893.1"/>
    </source>
</evidence>
<reference evidence="4 5" key="1">
    <citation type="submission" date="2016-10" db="EMBL/GenBank/DDBJ databases">
        <authorList>
            <person name="de Groot N.N."/>
        </authorList>
    </citation>
    <scope>NUCLEOTIDE SEQUENCE [LARGE SCALE GENOMIC DNA]</scope>
    <source>
        <strain evidence="4 5">CGMCC 4.1877</strain>
    </source>
</reference>
<evidence type="ECO:0000259" key="3">
    <source>
        <dbReference type="Pfam" id="PF05223"/>
    </source>
</evidence>
<keyword evidence="1" id="KW-0472">Membrane</keyword>
<dbReference type="GO" id="GO:0071555">
    <property type="term" value="P:cell wall organization"/>
    <property type="evidence" value="ECO:0007669"/>
    <property type="project" value="TreeGrafter"/>
</dbReference>
<evidence type="ECO:0000259" key="2">
    <source>
        <dbReference type="Pfam" id="PF00905"/>
    </source>
</evidence>
<keyword evidence="4" id="KW-0132">Cell division</keyword>
<feature type="transmembrane region" description="Helical" evidence="1">
    <location>
        <begin position="20"/>
        <end position="39"/>
    </location>
</feature>
<dbReference type="Proteomes" id="UP000199614">
    <property type="component" value="Unassembled WGS sequence"/>
</dbReference>
<keyword evidence="1" id="KW-0812">Transmembrane</keyword>
<dbReference type="Gene3D" id="3.40.710.10">
    <property type="entry name" value="DD-peptidase/beta-lactamase superfamily"/>
    <property type="match status" value="1"/>
</dbReference>